<dbReference type="CDD" id="cd03801">
    <property type="entry name" value="GT4_PimA-like"/>
    <property type="match status" value="1"/>
</dbReference>
<dbReference type="GO" id="GO:0016757">
    <property type="term" value="F:glycosyltransferase activity"/>
    <property type="evidence" value="ECO:0007669"/>
    <property type="project" value="InterPro"/>
</dbReference>
<proteinExistence type="predicted"/>
<name>A0A934SMV8_9RHOB</name>
<comment type="caution">
    <text evidence="2">The sequence shown here is derived from an EMBL/GenBank/DDBJ whole genome shotgun (WGS) entry which is preliminary data.</text>
</comment>
<evidence type="ECO:0000313" key="2">
    <source>
        <dbReference type="EMBL" id="MBK4218137.1"/>
    </source>
</evidence>
<reference evidence="2" key="1">
    <citation type="submission" date="2021-01" db="EMBL/GenBank/DDBJ databases">
        <title>Paracoccus amoyensis sp. nov., isolated from the surface seawater along the coast of Xiamen Island, China.</title>
        <authorList>
            <person name="Lyu L."/>
        </authorList>
    </citation>
    <scope>NUCLEOTIDE SEQUENCE</scope>
    <source>
        <strain evidence="2">MJ17</strain>
    </source>
</reference>
<sequence length="349" mass="38967">MSSRFQWAVAAPYFDNPPAKWLDDLITDERLSFEKIFTPRSHMSWHSRKSAVTSSSEWLTHLRQAFQAFRRRPDGVITSFPQLAMCAGLIKKFGRSKPAIIAYNYNLGELRAGRRQKLARLVADQIDIYVVHSPQEVESYAEYLGLPRERFRFVPLQRGQIPLGRQEDSEKPFILAMGSAKRDYPTLLKAVDELGIPTVIVTKAADIQALPASPHVRFLSDLSQMECLELLSRARISVTPLSNLQTASGQITFVNAMQLGVPVIATRSPGTDGYIDHEHDGLLVEAGNVQDLTGQIRRLWNDAHFRDVLGQNALHTAAARFSDKAAAQSLQEMVLGLQIGEARAFRAAS</sequence>
<evidence type="ECO:0000259" key="1">
    <source>
        <dbReference type="Pfam" id="PF00534"/>
    </source>
</evidence>
<dbReference type="SUPFAM" id="SSF53756">
    <property type="entry name" value="UDP-Glycosyltransferase/glycogen phosphorylase"/>
    <property type="match status" value="1"/>
</dbReference>
<organism evidence="2 3">
    <name type="scientific">Paracoccus caeni</name>
    <dbReference type="NCBI Taxonomy" id="657651"/>
    <lineage>
        <taxon>Bacteria</taxon>
        <taxon>Pseudomonadati</taxon>
        <taxon>Pseudomonadota</taxon>
        <taxon>Alphaproteobacteria</taxon>
        <taxon>Rhodobacterales</taxon>
        <taxon>Paracoccaceae</taxon>
        <taxon>Paracoccus</taxon>
    </lineage>
</organism>
<gene>
    <name evidence="2" type="ORF">JJJ17_19595</name>
</gene>
<dbReference type="EMBL" id="JAEPRQ010000013">
    <property type="protein sequence ID" value="MBK4218137.1"/>
    <property type="molecule type" value="Genomic_DNA"/>
</dbReference>
<keyword evidence="3" id="KW-1185">Reference proteome</keyword>
<feature type="domain" description="Glycosyl transferase family 1" evidence="1">
    <location>
        <begin position="207"/>
        <end position="313"/>
    </location>
</feature>
<protein>
    <submittedName>
        <fullName evidence="2">Glycosyltransferase family 4 protein</fullName>
    </submittedName>
</protein>
<dbReference type="Gene3D" id="3.40.50.2000">
    <property type="entry name" value="Glycogen Phosphorylase B"/>
    <property type="match status" value="2"/>
</dbReference>
<dbReference type="Pfam" id="PF00534">
    <property type="entry name" value="Glycos_transf_1"/>
    <property type="match status" value="1"/>
</dbReference>
<evidence type="ECO:0000313" key="3">
    <source>
        <dbReference type="Proteomes" id="UP000640485"/>
    </source>
</evidence>
<accession>A0A934SMV8</accession>
<dbReference type="Proteomes" id="UP000640485">
    <property type="component" value="Unassembled WGS sequence"/>
</dbReference>
<dbReference type="PANTHER" id="PTHR12526">
    <property type="entry name" value="GLYCOSYLTRANSFERASE"/>
    <property type="match status" value="1"/>
</dbReference>
<dbReference type="AlphaFoldDB" id="A0A934SMV8"/>
<dbReference type="InterPro" id="IPR001296">
    <property type="entry name" value="Glyco_trans_1"/>
</dbReference>